<dbReference type="AlphaFoldDB" id="A0A346A4F6"/>
<keyword evidence="1" id="KW-0732">Signal</keyword>
<feature type="chain" id="PRO_5016798409" evidence="1">
    <location>
        <begin position="27"/>
        <end position="341"/>
    </location>
</feature>
<protein>
    <submittedName>
        <fullName evidence="3">ABC transporter substrate-binding protein</fullName>
    </submittedName>
</protein>
<dbReference type="OrthoDB" id="9815602at2"/>
<dbReference type="EMBL" id="CP031417">
    <property type="protein sequence ID" value="AXK84053.1"/>
    <property type="molecule type" value="Genomic_DNA"/>
</dbReference>
<dbReference type="KEGG" id="ptaw:DW352_15430"/>
<dbReference type="Proteomes" id="UP000254889">
    <property type="component" value="Chromosome"/>
</dbReference>
<evidence type="ECO:0000313" key="4">
    <source>
        <dbReference type="Proteomes" id="UP000254889"/>
    </source>
</evidence>
<gene>
    <name evidence="3" type="ORF">DW352_15430</name>
</gene>
<sequence length="341" mass="36452">MSIVTRIAGLAGLAVAAALVSGTTQAQTPVKFSLDWKFEGPAAPFTVAIDNGYFKAEGLDVTIDTAGGSLEPINRVASGTYGIGIGDINSLIKFRDANPNVALKAVFMFYNNPPFSIVGRKSRGVTTPKSLEGKKLGAPAPDGAYAQWPIFVQANGIDASKVTIENVGFPVREPMLAAGQVDAITGFSFSSFINLKDKGVPVDDITVLLMSDYGVNLYGNAVIVNPKYAADNPEVVKAFLRALVKGIKETVKSPSTAVDSVIKRNDVAKKSVELERLNMAIRDNIVTPEVKKNGYGGIEEARFTKAIEQIGLTYKWKNAPPKADDIFDASYLPAAADRKFE</sequence>
<dbReference type="GO" id="GO:0009228">
    <property type="term" value="P:thiamine biosynthetic process"/>
    <property type="evidence" value="ECO:0007669"/>
    <property type="project" value="InterPro"/>
</dbReference>
<dbReference type="Pfam" id="PF09084">
    <property type="entry name" value="NMT1"/>
    <property type="match status" value="1"/>
</dbReference>
<evidence type="ECO:0000313" key="3">
    <source>
        <dbReference type="EMBL" id="AXK84053.1"/>
    </source>
</evidence>
<organism evidence="3 4">
    <name type="scientific">Pseudolabrys taiwanensis</name>
    <dbReference type="NCBI Taxonomy" id="331696"/>
    <lineage>
        <taxon>Bacteria</taxon>
        <taxon>Pseudomonadati</taxon>
        <taxon>Pseudomonadota</taxon>
        <taxon>Alphaproteobacteria</taxon>
        <taxon>Hyphomicrobiales</taxon>
        <taxon>Xanthobacteraceae</taxon>
        <taxon>Pseudolabrys</taxon>
    </lineage>
</organism>
<dbReference type="PANTHER" id="PTHR31528">
    <property type="entry name" value="4-AMINO-5-HYDROXYMETHYL-2-METHYLPYRIMIDINE PHOSPHATE SYNTHASE THI11-RELATED"/>
    <property type="match status" value="1"/>
</dbReference>
<proteinExistence type="predicted"/>
<name>A0A346A4F6_9HYPH</name>
<reference evidence="3 4" key="1">
    <citation type="submission" date="2018-07" db="EMBL/GenBank/DDBJ databases">
        <authorList>
            <person name="Quirk P.G."/>
            <person name="Krulwich T.A."/>
        </authorList>
    </citation>
    <scope>NUCLEOTIDE SEQUENCE [LARGE SCALE GENOMIC DNA]</scope>
    <source>
        <strain evidence="3 4">CC-BB4</strain>
    </source>
</reference>
<dbReference type="InterPro" id="IPR015168">
    <property type="entry name" value="SsuA/THI5"/>
</dbReference>
<dbReference type="InterPro" id="IPR027939">
    <property type="entry name" value="NMT1/THI5"/>
</dbReference>
<evidence type="ECO:0000256" key="1">
    <source>
        <dbReference type="SAM" id="SignalP"/>
    </source>
</evidence>
<accession>A0A346A4F6</accession>
<dbReference type="SUPFAM" id="SSF53850">
    <property type="entry name" value="Periplasmic binding protein-like II"/>
    <property type="match status" value="1"/>
</dbReference>
<evidence type="ECO:0000259" key="2">
    <source>
        <dbReference type="Pfam" id="PF09084"/>
    </source>
</evidence>
<dbReference type="Gene3D" id="3.40.190.10">
    <property type="entry name" value="Periplasmic binding protein-like II"/>
    <property type="match status" value="2"/>
</dbReference>
<keyword evidence="4" id="KW-1185">Reference proteome</keyword>
<dbReference type="RefSeq" id="WP_115694432.1">
    <property type="nucleotide sequence ID" value="NZ_CP031417.1"/>
</dbReference>
<dbReference type="PANTHER" id="PTHR31528:SF15">
    <property type="entry name" value="RIBOFLAVIN-BINDING PROTEIN RIBY"/>
    <property type="match status" value="1"/>
</dbReference>
<feature type="signal peptide" evidence="1">
    <location>
        <begin position="1"/>
        <end position="26"/>
    </location>
</feature>
<feature type="domain" description="SsuA/THI5-like" evidence="2">
    <location>
        <begin position="43"/>
        <end position="257"/>
    </location>
</feature>